<dbReference type="PANTHER" id="PTHR32243">
    <property type="entry name" value="MALTOSE TRANSPORT SYSTEM PERMEASE-RELATED"/>
    <property type="match status" value="1"/>
</dbReference>
<keyword evidence="6 9" id="KW-0812">Transmembrane</keyword>
<feature type="transmembrane region" description="Helical" evidence="9">
    <location>
        <begin position="184"/>
        <end position="206"/>
    </location>
</feature>
<keyword evidence="12" id="KW-1185">Reference proteome</keyword>
<dbReference type="CDD" id="cd06261">
    <property type="entry name" value="TM_PBP2"/>
    <property type="match status" value="1"/>
</dbReference>
<dbReference type="SUPFAM" id="SSF161098">
    <property type="entry name" value="MetI-like"/>
    <property type="match status" value="1"/>
</dbReference>
<feature type="domain" description="ABC transmembrane type-1" evidence="10">
    <location>
        <begin position="72"/>
        <end position="263"/>
    </location>
</feature>
<feature type="transmembrane region" description="Helical" evidence="9">
    <location>
        <begin position="242"/>
        <end position="263"/>
    </location>
</feature>
<dbReference type="Gene3D" id="1.10.3720.10">
    <property type="entry name" value="MetI-like"/>
    <property type="match status" value="1"/>
</dbReference>
<dbReference type="PATRIC" id="fig|1297617.4.peg.3243"/>
<feature type="transmembrane region" description="Helical" evidence="9">
    <location>
        <begin position="76"/>
        <end position="95"/>
    </location>
</feature>
<dbReference type="PANTHER" id="PTHR32243:SF50">
    <property type="entry name" value="MALTOSE_MALTODEXTRIN TRANSPORT SYSTEM PERMEASE PROTEIN MALG"/>
    <property type="match status" value="1"/>
</dbReference>
<dbReference type="Pfam" id="PF00528">
    <property type="entry name" value="BPD_transp_1"/>
    <property type="match status" value="1"/>
</dbReference>
<proteinExistence type="inferred from homology"/>
<feature type="transmembrane region" description="Helical" evidence="9">
    <location>
        <begin position="107"/>
        <end position="129"/>
    </location>
</feature>
<protein>
    <submittedName>
        <fullName evidence="11">Maltose/maltodextrin ABC transporter, permease protein MalG</fullName>
    </submittedName>
</protein>
<evidence type="ECO:0000256" key="2">
    <source>
        <dbReference type="ARBA" id="ARBA00009047"/>
    </source>
</evidence>
<keyword evidence="4" id="KW-1003">Cell membrane</keyword>
<evidence type="ECO:0000259" key="10">
    <source>
        <dbReference type="PROSITE" id="PS50928"/>
    </source>
</evidence>
<evidence type="ECO:0000256" key="1">
    <source>
        <dbReference type="ARBA" id="ARBA00004651"/>
    </source>
</evidence>
<comment type="subcellular location">
    <subcellularLocation>
        <location evidence="1 9">Cell membrane</location>
        <topology evidence="1 9">Multi-pass membrane protein</topology>
    </subcellularLocation>
</comment>
<dbReference type="GO" id="GO:0005886">
    <property type="term" value="C:plasma membrane"/>
    <property type="evidence" value="ECO:0007669"/>
    <property type="project" value="UniProtKB-SubCell"/>
</dbReference>
<evidence type="ECO:0000256" key="6">
    <source>
        <dbReference type="ARBA" id="ARBA00022692"/>
    </source>
</evidence>
<dbReference type="EMBL" id="CP011307">
    <property type="protein sequence ID" value="ALP95547.1"/>
    <property type="molecule type" value="Genomic_DNA"/>
</dbReference>
<reference evidence="12" key="2">
    <citation type="submission" date="2015-04" db="EMBL/GenBank/DDBJ databases">
        <title>A butyrogenic pathway from the amino acid lysine in a human gut commensal.</title>
        <authorList>
            <person name="de Vos W.M."/>
            <person name="Bui N.T.P."/>
            <person name="Plugge C.M."/>
            <person name="Ritari J."/>
        </authorList>
    </citation>
    <scope>NUCLEOTIDE SEQUENCE [LARGE SCALE GENOMIC DNA]</scope>
    <source>
        <strain evidence="12">AF211</strain>
    </source>
</reference>
<feature type="transmembrane region" description="Helical" evidence="9">
    <location>
        <begin position="141"/>
        <end position="163"/>
    </location>
</feature>
<evidence type="ECO:0000256" key="3">
    <source>
        <dbReference type="ARBA" id="ARBA00022448"/>
    </source>
</evidence>
<organism evidence="11 12">
    <name type="scientific">Intestinimonas butyriciproducens</name>
    <dbReference type="NCBI Taxonomy" id="1297617"/>
    <lineage>
        <taxon>Bacteria</taxon>
        <taxon>Bacillati</taxon>
        <taxon>Bacillota</taxon>
        <taxon>Clostridia</taxon>
        <taxon>Eubacteriales</taxon>
        <taxon>Intestinimonas</taxon>
    </lineage>
</organism>
<dbReference type="STRING" id="1297617.IB211_03156"/>
<keyword evidence="7 9" id="KW-1133">Transmembrane helix</keyword>
<evidence type="ECO:0000313" key="12">
    <source>
        <dbReference type="Proteomes" id="UP000064844"/>
    </source>
</evidence>
<dbReference type="KEGG" id="ibu:IB211_03156"/>
<reference evidence="11 12" key="1">
    <citation type="journal article" date="2015" name="Nat. Commun.">
        <title>Production of butyrate from lysine and the Amadori product fructoselysine by a human gut commensal.</title>
        <authorList>
            <person name="Bui T.P."/>
            <person name="Ritari J."/>
            <person name="Boeren S."/>
            <person name="de Waard P."/>
            <person name="Plugge C.M."/>
            <person name="de Vos W.M."/>
        </authorList>
    </citation>
    <scope>NUCLEOTIDE SEQUENCE [LARGE SCALE GENOMIC DNA]</scope>
    <source>
        <strain evidence="11 12">AF211</strain>
    </source>
</reference>
<comment type="similarity">
    <text evidence="2">Belongs to the binding-protein-dependent transport system permease family. MalFG subfamily.</text>
</comment>
<evidence type="ECO:0000256" key="9">
    <source>
        <dbReference type="RuleBase" id="RU363032"/>
    </source>
</evidence>
<dbReference type="InterPro" id="IPR035906">
    <property type="entry name" value="MetI-like_sf"/>
</dbReference>
<evidence type="ECO:0000313" key="11">
    <source>
        <dbReference type="EMBL" id="ALP95547.1"/>
    </source>
</evidence>
<accession>A0A0S2W891</accession>
<dbReference type="Proteomes" id="UP000064844">
    <property type="component" value="Chromosome"/>
</dbReference>
<evidence type="ECO:0000256" key="8">
    <source>
        <dbReference type="ARBA" id="ARBA00023136"/>
    </source>
</evidence>
<name>A0A0S2W891_9FIRM</name>
<dbReference type="eggNOG" id="COG0395">
    <property type="taxonomic scope" value="Bacteria"/>
</dbReference>
<dbReference type="AlphaFoldDB" id="A0A0S2W891"/>
<dbReference type="GO" id="GO:0055085">
    <property type="term" value="P:transmembrane transport"/>
    <property type="evidence" value="ECO:0007669"/>
    <property type="project" value="InterPro"/>
</dbReference>
<sequence>MKKSLGLKIGVVVAAVLVCLFAIFPFIWMISVSFKPASEVYAAPTLFPKAPTLDGYKAMLSTTGAFSFTTWLRNSVIVSLCTTLFSLIIATLGAYGISRFHFKGRSALSYIILTTQVIPGALIVVPMYVIMGNMNLLDNMFGLILAYTTFTVPFCTWMMKGYFDSISPTIDEAAMVDGANRFQVFSRIVLPLSLPGLAATTIFAFISGWNEYVFASVLLRSYSNWTLPIGIASFQGQYDTNWGTLMAGAVMITVPVVIIFWLLQKHLVAGMTAGAVKG</sequence>
<dbReference type="PROSITE" id="PS50928">
    <property type="entry name" value="ABC_TM1"/>
    <property type="match status" value="1"/>
</dbReference>
<dbReference type="InterPro" id="IPR050901">
    <property type="entry name" value="BP-dep_ABC_trans_perm"/>
</dbReference>
<keyword evidence="5" id="KW-0762">Sugar transport</keyword>
<dbReference type="RefSeq" id="WP_033119202.1">
    <property type="nucleotide sequence ID" value="NZ_CALICV010000011.1"/>
</dbReference>
<evidence type="ECO:0000256" key="5">
    <source>
        <dbReference type="ARBA" id="ARBA00022597"/>
    </source>
</evidence>
<keyword evidence="8 9" id="KW-0472">Membrane</keyword>
<dbReference type="InterPro" id="IPR000515">
    <property type="entry name" value="MetI-like"/>
</dbReference>
<evidence type="ECO:0000256" key="7">
    <source>
        <dbReference type="ARBA" id="ARBA00022989"/>
    </source>
</evidence>
<evidence type="ECO:0000256" key="4">
    <source>
        <dbReference type="ARBA" id="ARBA00022475"/>
    </source>
</evidence>
<gene>
    <name evidence="11" type="ORF">IB211_03156</name>
</gene>
<keyword evidence="3 9" id="KW-0813">Transport</keyword>
<feature type="transmembrane region" description="Helical" evidence="9">
    <location>
        <begin position="7"/>
        <end position="30"/>
    </location>
</feature>